<accession>A0AAD8KP32</accession>
<reference evidence="1" key="1">
    <citation type="journal article" date="2023" name="bioRxiv">
        <title>Improved chromosome-level genome assembly for marigold (Tagetes erecta).</title>
        <authorList>
            <person name="Jiang F."/>
            <person name="Yuan L."/>
            <person name="Wang S."/>
            <person name="Wang H."/>
            <person name="Xu D."/>
            <person name="Wang A."/>
            <person name="Fan W."/>
        </authorList>
    </citation>
    <scope>NUCLEOTIDE SEQUENCE</scope>
    <source>
        <strain evidence="1">WSJ</strain>
        <tissue evidence="1">Leaf</tissue>
    </source>
</reference>
<comment type="caution">
    <text evidence="1">The sequence shown here is derived from an EMBL/GenBank/DDBJ whole genome shotgun (WGS) entry which is preliminary data.</text>
</comment>
<dbReference type="Proteomes" id="UP001229421">
    <property type="component" value="Unassembled WGS sequence"/>
</dbReference>
<dbReference type="AlphaFoldDB" id="A0AAD8KP32"/>
<dbReference type="EMBL" id="JAUHHV010000005">
    <property type="protein sequence ID" value="KAK1425063.1"/>
    <property type="molecule type" value="Genomic_DNA"/>
</dbReference>
<keyword evidence="2" id="KW-1185">Reference proteome</keyword>
<proteinExistence type="predicted"/>
<organism evidence="1 2">
    <name type="scientific">Tagetes erecta</name>
    <name type="common">African marigold</name>
    <dbReference type="NCBI Taxonomy" id="13708"/>
    <lineage>
        <taxon>Eukaryota</taxon>
        <taxon>Viridiplantae</taxon>
        <taxon>Streptophyta</taxon>
        <taxon>Embryophyta</taxon>
        <taxon>Tracheophyta</taxon>
        <taxon>Spermatophyta</taxon>
        <taxon>Magnoliopsida</taxon>
        <taxon>eudicotyledons</taxon>
        <taxon>Gunneridae</taxon>
        <taxon>Pentapetalae</taxon>
        <taxon>asterids</taxon>
        <taxon>campanulids</taxon>
        <taxon>Asterales</taxon>
        <taxon>Asteraceae</taxon>
        <taxon>Asteroideae</taxon>
        <taxon>Heliantheae alliance</taxon>
        <taxon>Tageteae</taxon>
        <taxon>Tagetes</taxon>
    </lineage>
</organism>
<evidence type="ECO:0000313" key="2">
    <source>
        <dbReference type="Proteomes" id="UP001229421"/>
    </source>
</evidence>
<protein>
    <submittedName>
        <fullName evidence="1">Uncharacterized protein</fullName>
    </submittedName>
</protein>
<sequence>MAHMEALLDPTEAQMLTNPYPLCLSVLCCRHPPPLPLTGEHRCLCFSSPYHITPPSFSSLHRRSSASPFRLSPLCSCNLKLRQLMPDSE</sequence>
<evidence type="ECO:0000313" key="1">
    <source>
        <dbReference type="EMBL" id="KAK1425063.1"/>
    </source>
</evidence>
<name>A0AAD8KP32_TARER</name>
<gene>
    <name evidence="1" type="ORF">QVD17_20407</name>
</gene>